<accession>A6GCV5</accession>
<comment type="caution">
    <text evidence="2">The sequence shown here is derived from an EMBL/GenBank/DDBJ whole genome shotgun (WGS) entry which is preliminary data.</text>
</comment>
<dbReference type="Pfam" id="PF09414">
    <property type="entry name" value="RNA_ligase"/>
    <property type="match status" value="1"/>
</dbReference>
<evidence type="ECO:0000259" key="1">
    <source>
        <dbReference type="Pfam" id="PF09414"/>
    </source>
</evidence>
<dbReference type="SUPFAM" id="SSF56091">
    <property type="entry name" value="DNA ligase/mRNA capping enzyme, catalytic domain"/>
    <property type="match status" value="1"/>
</dbReference>
<dbReference type="AlphaFoldDB" id="A6GCV5"/>
<dbReference type="Gene3D" id="3.30.470.30">
    <property type="entry name" value="DNA ligase/mRNA capping enzyme"/>
    <property type="match status" value="1"/>
</dbReference>
<dbReference type="InterPro" id="IPR021122">
    <property type="entry name" value="RNA_ligase_dom_REL/Rnl2"/>
</dbReference>
<gene>
    <name evidence="2" type="ORF">PPSIR1_07802</name>
</gene>
<evidence type="ECO:0000313" key="2">
    <source>
        <dbReference type="EMBL" id="EDM76279.1"/>
    </source>
</evidence>
<reference evidence="2 3" key="1">
    <citation type="submission" date="2007-06" db="EMBL/GenBank/DDBJ databases">
        <authorList>
            <person name="Shimkets L."/>
            <person name="Ferriera S."/>
            <person name="Johnson J."/>
            <person name="Kravitz S."/>
            <person name="Beeson K."/>
            <person name="Sutton G."/>
            <person name="Rogers Y.-H."/>
            <person name="Friedman R."/>
            <person name="Frazier M."/>
            <person name="Venter J.C."/>
        </authorList>
    </citation>
    <scope>NUCLEOTIDE SEQUENCE [LARGE SCALE GENOMIC DNA]</scope>
    <source>
        <strain evidence="2 3">SIR-1</strain>
    </source>
</reference>
<evidence type="ECO:0000313" key="3">
    <source>
        <dbReference type="Proteomes" id="UP000005801"/>
    </source>
</evidence>
<name>A6GCV5_9BACT</name>
<dbReference type="EMBL" id="ABCS01000068">
    <property type="protein sequence ID" value="EDM76279.1"/>
    <property type="molecule type" value="Genomic_DNA"/>
</dbReference>
<protein>
    <recommendedName>
        <fullName evidence="1">RNA ligase domain-containing protein</fullName>
    </recommendedName>
</protein>
<dbReference type="STRING" id="391625.PPSIR1_07802"/>
<proteinExistence type="predicted"/>
<dbReference type="eggNOG" id="ENOG5031CXZ">
    <property type="taxonomic scope" value="Bacteria"/>
</dbReference>
<feature type="domain" description="RNA ligase" evidence="1">
    <location>
        <begin position="27"/>
        <end position="231"/>
    </location>
</feature>
<dbReference type="RefSeq" id="WP_006974546.1">
    <property type="nucleotide sequence ID" value="NZ_ABCS01000068.1"/>
</dbReference>
<dbReference type="Proteomes" id="UP000005801">
    <property type="component" value="Unassembled WGS sequence"/>
</dbReference>
<sequence>MDSAGIPHRPYPKIPTRLAEGPGAGSDWVATEKIHGAQLVLGCDGRSVEVGKRKAWLADDEPFFGWQLLRGALERAALDAFAFLRASAVTDYAPATVYVYGELFGGAYPHPETEALPGLSPVQTGIWYAPGLAFAAFDVLVCRGAEPEHSDPPEPEFLSRTELEAVAEHAGLRTVPVLGRGTRRQLEALPVRYPTTVPERLGLPALPDNVAEGFVLVPDRRLPAKARPVVKHKIPEFDDLRFDASVPFDPNRHLELDALERWTGALVNPMRLASARSKVGEDPEAVVEEALLDVFIDLEAIFPRRMAGLRPDEEATLRRGVEARLRELIAAAP</sequence>
<keyword evidence="3" id="KW-1185">Reference proteome</keyword>
<dbReference type="Gene3D" id="3.30.1490.70">
    <property type="match status" value="1"/>
</dbReference>
<dbReference type="OrthoDB" id="1060685at2"/>
<organism evidence="2 3">
    <name type="scientific">Plesiocystis pacifica SIR-1</name>
    <dbReference type="NCBI Taxonomy" id="391625"/>
    <lineage>
        <taxon>Bacteria</taxon>
        <taxon>Pseudomonadati</taxon>
        <taxon>Myxococcota</taxon>
        <taxon>Polyangia</taxon>
        <taxon>Nannocystales</taxon>
        <taxon>Nannocystaceae</taxon>
        <taxon>Plesiocystis</taxon>
    </lineage>
</organism>